<evidence type="ECO:0000313" key="5">
    <source>
        <dbReference type="EMBL" id="GBF57932.1"/>
    </source>
</evidence>
<feature type="domain" description="ExoP galactose-binding-like" evidence="4">
    <location>
        <begin position="662"/>
        <end position="811"/>
    </location>
</feature>
<dbReference type="InterPro" id="IPR041443">
    <property type="entry name" value="Exop_C"/>
</dbReference>
<dbReference type="Gene3D" id="3.20.20.300">
    <property type="entry name" value="Glycoside hydrolase, family 3, N-terminal domain"/>
    <property type="match status" value="1"/>
</dbReference>
<evidence type="ECO:0000259" key="2">
    <source>
        <dbReference type="Pfam" id="PF00933"/>
    </source>
</evidence>
<dbReference type="InterPro" id="IPR002772">
    <property type="entry name" value="Glyco_hydro_3_C"/>
</dbReference>
<keyword evidence="1 5" id="KW-0378">Hydrolase</keyword>
<evidence type="ECO:0000256" key="1">
    <source>
        <dbReference type="ARBA" id="ARBA00022801"/>
    </source>
</evidence>
<protein>
    <submittedName>
        <fullName evidence="5">Beta-glucosidase BoGH3B</fullName>
        <ecNumber evidence="5">3.2.1.21</ecNumber>
    </submittedName>
</protein>
<dbReference type="OrthoDB" id="9781691at2"/>
<evidence type="ECO:0000259" key="4">
    <source>
        <dbReference type="Pfam" id="PF18559"/>
    </source>
</evidence>
<dbReference type="InterPro" id="IPR036881">
    <property type="entry name" value="Glyco_hydro_3_C_sf"/>
</dbReference>
<evidence type="ECO:0000259" key="3">
    <source>
        <dbReference type="Pfam" id="PF01915"/>
    </source>
</evidence>
<dbReference type="InterPro" id="IPR017853">
    <property type="entry name" value="GH"/>
</dbReference>
<accession>A0A2P2EA49</accession>
<dbReference type="PROSITE" id="PS51257">
    <property type="entry name" value="PROKAR_LIPOPROTEIN"/>
    <property type="match status" value="1"/>
</dbReference>
<dbReference type="EMBL" id="BFBR01000004">
    <property type="protein sequence ID" value="GBF57932.1"/>
    <property type="molecule type" value="Genomic_DNA"/>
</dbReference>
<dbReference type="InterPro" id="IPR001764">
    <property type="entry name" value="Glyco_hydro_3_N"/>
</dbReference>
<dbReference type="EC" id="3.2.1.21" evidence="5"/>
<reference evidence="5 6" key="1">
    <citation type="journal article" date="2018" name="Genome Announc.">
        <title>Draft Genome Sequence of "Candidatus Phycosocius bacilliformis," an Alphaproteobacterial Ectosymbiont of the Hydrocarbon-Producing Green Alga Botryococcus braunii.</title>
        <authorList>
            <person name="Tanabe Y."/>
            <person name="Yamaguchi H."/>
            <person name="Watanabe M.M."/>
        </authorList>
    </citation>
    <scope>NUCLEOTIDE SEQUENCE [LARGE SCALE GENOMIC DNA]</scope>
    <source>
        <strain evidence="5 6">BOTRYCO-2</strain>
    </source>
</reference>
<feature type="domain" description="Glycoside hydrolase family 3 N-terminal" evidence="2">
    <location>
        <begin position="54"/>
        <end position="375"/>
    </location>
</feature>
<dbReference type="PANTHER" id="PTHR30620">
    <property type="entry name" value="PERIPLASMIC BETA-GLUCOSIDASE-RELATED"/>
    <property type="match status" value="1"/>
</dbReference>
<dbReference type="Proteomes" id="UP000245086">
    <property type="component" value="Unassembled WGS sequence"/>
</dbReference>
<dbReference type="InterPro" id="IPR036962">
    <property type="entry name" value="Glyco_hydro_3_N_sf"/>
</dbReference>
<dbReference type="GO" id="GO:0009251">
    <property type="term" value="P:glucan catabolic process"/>
    <property type="evidence" value="ECO:0007669"/>
    <property type="project" value="TreeGrafter"/>
</dbReference>
<dbReference type="Pfam" id="PF00933">
    <property type="entry name" value="Glyco_hydro_3"/>
    <property type="match status" value="1"/>
</dbReference>
<name>A0A2P2EA49_9PROT</name>
<gene>
    <name evidence="5" type="ORF">PbB2_01603</name>
</gene>
<dbReference type="AlphaFoldDB" id="A0A2P2EA49"/>
<dbReference type="PRINTS" id="PR00133">
    <property type="entry name" value="GLHYDRLASE3"/>
</dbReference>
<dbReference type="Pfam" id="PF01915">
    <property type="entry name" value="Glyco_hydro_3_C"/>
    <property type="match status" value="1"/>
</dbReference>
<dbReference type="SUPFAM" id="SSF51445">
    <property type="entry name" value="(Trans)glycosidases"/>
    <property type="match status" value="1"/>
</dbReference>
<sequence>MKNRALNPRLGTVVRVGLVGILTACFSLVGCASGPKKDDQVEARITEIISKMSVEQKVAQLIMPDISTITPEDVAKYRFGTILNGGNSGPYGNERAKPEEWLKLADAFWAASRTPHADGSPVIPVLWATDAVHGHNNVVGATIFPHNIGLGATRDPALIREIGRITAAEIKVTGIDWTFAPTLAVVRDDRWGRTYEGYGEDKQLVSDLGAAMVEGLQGVGSEFLSQERVIATAKHFFGDGGTGGVDTGDTVGKEADLVALHAFPYRAALQSGAQTVMASFSSINGQKMHGSKSYLTELLKVEMGFDGLVVGDWNGHGRIPGCTNSDCPESINAGLDIFMVPEDWKALLTNTKAAVDSGKISQARLDDAVRRILRVKMRYGLFDLPAPSARKLGGQFALLGAPEHRAVARKAVSESLVLLKNEGVLPIDPRRTILVAGEGADNIAKQSGGWTITWQGGGDLSNADFPGAQSIFAGIAQQAEAAGGKAILSVDGSYTQKPDVAIVVFGEKPYAEFMGDVKNLSYTDAKPLTLLKKFQAEKIPTVAVFLTGRPLWVNKELNAADAFVAAWLPGSEGGGVADVLLKTKDGQIQKDFKGKLSFSWPQACDTYSLNPGEAGYKPLFEYGFGLNYATKAAWTPLGEACALSKPNADNDVAVFARGQSLAPFALFAADGQGQRIRLASAKGRSADGKVSVVAMDRSAQEDARTISWTAGGAFGFDLAGTLNPAALGQGRALRIEYQVGTRPSGPVTLSMSCGPNCRDEIDITASVALAEQKGWLTAVVPLSCFRKGPQIGLPLSIQSSGRFEMSISSVTLVDDGGETSCRF</sequence>
<dbReference type="Pfam" id="PF18559">
    <property type="entry name" value="Exop_C"/>
    <property type="match status" value="1"/>
</dbReference>
<keyword evidence="6" id="KW-1185">Reference proteome</keyword>
<dbReference type="InterPro" id="IPR051915">
    <property type="entry name" value="Cellulose_Degrad_GH3"/>
</dbReference>
<dbReference type="RefSeq" id="WP_108984795.1">
    <property type="nucleotide sequence ID" value="NZ_BFBR01000004.1"/>
</dbReference>
<keyword evidence="5" id="KW-0326">Glycosidase</keyword>
<dbReference type="Gene3D" id="2.60.120.430">
    <property type="entry name" value="Galactose-binding lectin"/>
    <property type="match status" value="1"/>
</dbReference>
<feature type="domain" description="Glycoside hydrolase family 3 C-terminal" evidence="3">
    <location>
        <begin position="416"/>
        <end position="628"/>
    </location>
</feature>
<dbReference type="GO" id="GO:0008422">
    <property type="term" value="F:beta-glucosidase activity"/>
    <property type="evidence" value="ECO:0007669"/>
    <property type="project" value="UniProtKB-EC"/>
</dbReference>
<proteinExistence type="predicted"/>
<evidence type="ECO:0000313" key="6">
    <source>
        <dbReference type="Proteomes" id="UP000245086"/>
    </source>
</evidence>
<dbReference type="PANTHER" id="PTHR30620:SF77">
    <property type="entry name" value="LYSOSOMAL BETA GLUCOSIDASE-LIKE"/>
    <property type="match status" value="1"/>
</dbReference>
<dbReference type="SUPFAM" id="SSF52279">
    <property type="entry name" value="Beta-D-glucan exohydrolase, C-terminal domain"/>
    <property type="match status" value="1"/>
</dbReference>
<dbReference type="Gene3D" id="3.40.50.1700">
    <property type="entry name" value="Glycoside hydrolase family 3 C-terminal domain"/>
    <property type="match status" value="1"/>
</dbReference>
<comment type="caution">
    <text evidence="5">The sequence shown here is derived from an EMBL/GenBank/DDBJ whole genome shotgun (WGS) entry which is preliminary data.</text>
</comment>
<organism evidence="5 6">
    <name type="scientific">Candidatus Phycosocius bacilliformis</name>
    <dbReference type="NCBI Taxonomy" id="1445552"/>
    <lineage>
        <taxon>Bacteria</taxon>
        <taxon>Pseudomonadati</taxon>
        <taxon>Pseudomonadota</taxon>
        <taxon>Alphaproteobacteria</taxon>
        <taxon>Caulobacterales</taxon>
        <taxon>Caulobacterales incertae sedis</taxon>
        <taxon>Candidatus Phycosocius</taxon>
    </lineage>
</organism>